<organism evidence="1 2">
    <name type="scientific">Streptomyces sp. 900129855</name>
    <dbReference type="NCBI Taxonomy" id="3155129"/>
    <lineage>
        <taxon>Bacteria</taxon>
        <taxon>Bacillati</taxon>
        <taxon>Actinomycetota</taxon>
        <taxon>Actinomycetes</taxon>
        <taxon>Kitasatosporales</taxon>
        <taxon>Streptomycetaceae</taxon>
        <taxon>Streptomyces</taxon>
    </lineage>
</organism>
<proteinExistence type="predicted"/>
<protein>
    <submittedName>
        <fullName evidence="1">Uncharacterized protein</fullName>
    </submittedName>
</protein>
<dbReference type="Proteomes" id="UP001550739">
    <property type="component" value="Unassembled WGS sequence"/>
</dbReference>
<reference evidence="1 2" key="1">
    <citation type="submission" date="2024-06" db="EMBL/GenBank/DDBJ databases">
        <title>The Natural Products Discovery Center: Release of the First 8490 Sequenced Strains for Exploring Actinobacteria Biosynthetic Diversity.</title>
        <authorList>
            <person name="Kalkreuter E."/>
            <person name="Kautsar S.A."/>
            <person name="Yang D."/>
            <person name="Bader C.D."/>
            <person name="Teijaro C.N."/>
            <person name="Fluegel L."/>
            <person name="Davis C.M."/>
            <person name="Simpson J.R."/>
            <person name="Lauterbach L."/>
            <person name="Steele A.D."/>
            <person name="Gui C."/>
            <person name="Meng S."/>
            <person name="Li G."/>
            <person name="Viehrig K."/>
            <person name="Ye F."/>
            <person name="Su P."/>
            <person name="Kiefer A.F."/>
            <person name="Nichols A."/>
            <person name="Cepeda A.J."/>
            <person name="Yan W."/>
            <person name="Fan B."/>
            <person name="Jiang Y."/>
            <person name="Adhikari A."/>
            <person name="Zheng C.-J."/>
            <person name="Schuster L."/>
            <person name="Cowan T.M."/>
            <person name="Smanski M.J."/>
            <person name="Chevrette M.G."/>
            <person name="De Carvalho L.P.S."/>
            <person name="Shen B."/>
        </authorList>
    </citation>
    <scope>NUCLEOTIDE SEQUENCE [LARGE SCALE GENOMIC DNA]</scope>
    <source>
        <strain evidence="1 2">NPDC033843</strain>
    </source>
</reference>
<comment type="caution">
    <text evidence="1">The sequence shown here is derived from an EMBL/GenBank/DDBJ whole genome shotgun (WGS) entry which is preliminary data.</text>
</comment>
<keyword evidence="2" id="KW-1185">Reference proteome</keyword>
<gene>
    <name evidence="1" type="ORF">AB0E89_12985</name>
</gene>
<evidence type="ECO:0000313" key="1">
    <source>
        <dbReference type="EMBL" id="MEU3781479.1"/>
    </source>
</evidence>
<dbReference type="EMBL" id="JBEZVE010000006">
    <property type="protein sequence ID" value="MEU3781479.1"/>
    <property type="molecule type" value="Genomic_DNA"/>
</dbReference>
<accession>A0ABV2ZG14</accession>
<dbReference type="RefSeq" id="WP_361702210.1">
    <property type="nucleotide sequence ID" value="NZ_JBEZVE010000006.1"/>
</dbReference>
<name>A0ABV2ZG14_9ACTN</name>
<sequence length="47" mass="5118">MTGVVNHVNAVVFPPNEGHLFIGDGDGDGDQTVRVPQLRYDPPCARR</sequence>
<evidence type="ECO:0000313" key="2">
    <source>
        <dbReference type="Proteomes" id="UP001550739"/>
    </source>
</evidence>